<name>B8LMJ7_PICSI</name>
<evidence type="ECO:0000256" key="6">
    <source>
        <dbReference type="SAM" id="MobiDB-lite"/>
    </source>
</evidence>
<evidence type="ECO:0000256" key="5">
    <source>
        <dbReference type="ARBA" id="ARBA00023136"/>
    </source>
</evidence>
<reference evidence="8" key="1">
    <citation type="submission" date="2007-06" db="EMBL/GenBank/DDBJ databases">
        <title>Full length cDNA sequences from Sitka Spruce (Picea sitchensis).</title>
        <authorList>
            <person name="Ralph S.G."/>
            <person name="Chun H.E."/>
            <person name="Liao N."/>
            <person name="Ali J."/>
            <person name="Reid K."/>
            <person name="Kolosova N."/>
            <person name="Cooper N."/>
            <person name="Cullis C."/>
            <person name="Jancsik S."/>
            <person name="Moore R."/>
            <person name="Mayo M."/>
            <person name="Wagner S."/>
            <person name="Holt R.A."/>
            <person name="Jones S.J.M."/>
            <person name="Marra M.A."/>
            <person name="Ritland C.E."/>
            <person name="Ritland K."/>
            <person name="Bohlmann J."/>
        </authorList>
    </citation>
    <scope>NUCLEOTIDE SEQUENCE</scope>
    <source>
        <tissue evidence="8">Green portion of the leader tissue</tissue>
    </source>
</reference>
<comment type="subcellular location">
    <subcellularLocation>
        <location evidence="1">Membrane</location>
        <topology evidence="1">Multi-pass membrane protein</topology>
    </subcellularLocation>
</comment>
<dbReference type="GO" id="GO:0010256">
    <property type="term" value="P:endomembrane system organization"/>
    <property type="evidence" value="ECO:0007669"/>
    <property type="project" value="TreeGrafter"/>
</dbReference>
<evidence type="ECO:0000313" key="8">
    <source>
        <dbReference type="EMBL" id="ABR16877.1"/>
    </source>
</evidence>
<dbReference type="GO" id="GO:0016020">
    <property type="term" value="C:membrane"/>
    <property type="evidence" value="ECO:0007669"/>
    <property type="project" value="UniProtKB-SubCell"/>
</dbReference>
<organism evidence="8">
    <name type="scientific">Picea sitchensis</name>
    <name type="common">Sitka spruce</name>
    <name type="synonym">Pinus sitchensis</name>
    <dbReference type="NCBI Taxonomy" id="3332"/>
    <lineage>
        <taxon>Eukaryota</taxon>
        <taxon>Viridiplantae</taxon>
        <taxon>Streptophyta</taxon>
        <taxon>Embryophyta</taxon>
        <taxon>Tracheophyta</taxon>
        <taxon>Spermatophyta</taxon>
        <taxon>Pinopsida</taxon>
        <taxon>Pinidae</taxon>
        <taxon>Conifers I</taxon>
        <taxon>Pinales</taxon>
        <taxon>Pinaceae</taxon>
        <taxon>Picea</taxon>
    </lineage>
</organism>
<dbReference type="InterPro" id="IPR007770">
    <property type="entry name" value="DMP"/>
</dbReference>
<evidence type="ECO:0000256" key="1">
    <source>
        <dbReference type="ARBA" id="ARBA00004141"/>
    </source>
</evidence>
<dbReference type="GO" id="GO:0005737">
    <property type="term" value="C:cytoplasm"/>
    <property type="evidence" value="ECO:0007669"/>
    <property type="project" value="UniProtKB-ARBA"/>
</dbReference>
<keyword evidence="3 7" id="KW-0812">Transmembrane</keyword>
<feature type="region of interest" description="Disordered" evidence="6">
    <location>
        <begin position="1"/>
        <end position="41"/>
    </location>
</feature>
<protein>
    <submittedName>
        <fullName evidence="8">Uncharacterized protein</fullName>
    </submittedName>
</protein>
<evidence type="ECO:0000256" key="4">
    <source>
        <dbReference type="ARBA" id="ARBA00022989"/>
    </source>
</evidence>
<keyword evidence="4 7" id="KW-1133">Transmembrane helix</keyword>
<dbReference type="EMBL" id="EF677020">
    <property type="protein sequence ID" value="ABR16877.1"/>
    <property type="molecule type" value="mRNA"/>
</dbReference>
<sequence>MNRREKKMEKAPLLEEVEKSDESKQRTEKESEENEEKTREGLVQKALNQSLASTAHLANLLPTGTVLAFQILCPIFSNSGHCDQVSAFMTECLLVLCALSCFFISFTDSFQGSDGKLHYGLATPKGLWTFENLSEAIPDAGRYQVRILDFVHAFLSVLVFAAIALLNDNVVKCLYPAPDYQTKEVLDVLPVGIGVFCSLLFVVFPTTRHGIGYPVSSHH</sequence>
<proteinExistence type="evidence at transcript level"/>
<dbReference type="Pfam" id="PF05078">
    <property type="entry name" value="DUF679"/>
    <property type="match status" value="1"/>
</dbReference>
<dbReference type="PANTHER" id="PTHR31621:SF66">
    <property type="entry name" value="PROTEIN DMP2"/>
    <property type="match status" value="1"/>
</dbReference>
<accession>B8LMJ7</accession>
<evidence type="ECO:0000256" key="2">
    <source>
        <dbReference type="ARBA" id="ARBA00008707"/>
    </source>
</evidence>
<evidence type="ECO:0000256" key="7">
    <source>
        <dbReference type="SAM" id="Phobius"/>
    </source>
</evidence>
<feature type="compositionally biased region" description="Basic and acidic residues" evidence="6">
    <location>
        <begin position="1"/>
        <end position="29"/>
    </location>
</feature>
<keyword evidence="5 7" id="KW-0472">Membrane</keyword>
<feature type="transmembrane region" description="Helical" evidence="7">
    <location>
        <begin position="186"/>
        <end position="204"/>
    </location>
</feature>
<evidence type="ECO:0000256" key="3">
    <source>
        <dbReference type="ARBA" id="ARBA00022692"/>
    </source>
</evidence>
<feature type="transmembrane region" description="Helical" evidence="7">
    <location>
        <begin position="147"/>
        <end position="166"/>
    </location>
</feature>
<dbReference type="PANTHER" id="PTHR31621">
    <property type="entry name" value="PROTEIN DMP3"/>
    <property type="match status" value="1"/>
</dbReference>
<comment type="similarity">
    <text evidence="2">Belongs to the plant DMP1 protein family.</text>
</comment>
<dbReference type="AlphaFoldDB" id="B8LMJ7"/>